<dbReference type="Proteomes" id="UP001165121">
    <property type="component" value="Unassembled WGS sequence"/>
</dbReference>
<feature type="region of interest" description="Disordered" evidence="1">
    <location>
        <begin position="389"/>
        <end position="438"/>
    </location>
</feature>
<keyword evidence="3" id="KW-1185">Reference proteome</keyword>
<evidence type="ECO:0000256" key="1">
    <source>
        <dbReference type="SAM" id="MobiDB-lite"/>
    </source>
</evidence>
<comment type="caution">
    <text evidence="2">The sequence shown here is derived from an EMBL/GenBank/DDBJ whole genome shotgun (WGS) entry which is preliminary data.</text>
</comment>
<proteinExistence type="predicted"/>
<evidence type="ECO:0000313" key="3">
    <source>
        <dbReference type="Proteomes" id="UP001165121"/>
    </source>
</evidence>
<evidence type="ECO:0000313" key="2">
    <source>
        <dbReference type="EMBL" id="GMF45766.1"/>
    </source>
</evidence>
<organism evidence="2 3">
    <name type="scientific">Phytophthora fragariaefolia</name>
    <dbReference type="NCBI Taxonomy" id="1490495"/>
    <lineage>
        <taxon>Eukaryota</taxon>
        <taxon>Sar</taxon>
        <taxon>Stramenopiles</taxon>
        <taxon>Oomycota</taxon>
        <taxon>Peronosporomycetes</taxon>
        <taxon>Peronosporales</taxon>
        <taxon>Peronosporaceae</taxon>
        <taxon>Phytophthora</taxon>
    </lineage>
</organism>
<name>A0A9W6XU53_9STRA</name>
<reference evidence="2" key="1">
    <citation type="submission" date="2023-04" db="EMBL/GenBank/DDBJ databases">
        <title>Phytophthora fragariaefolia NBRC 109709.</title>
        <authorList>
            <person name="Ichikawa N."/>
            <person name="Sato H."/>
            <person name="Tonouchi N."/>
        </authorList>
    </citation>
    <scope>NUCLEOTIDE SEQUENCE</scope>
    <source>
        <strain evidence="2">NBRC 109709</strain>
    </source>
</reference>
<gene>
    <name evidence="2" type="ORF">Pfra01_001654600</name>
</gene>
<dbReference type="EMBL" id="BSXT01001881">
    <property type="protein sequence ID" value="GMF45766.1"/>
    <property type="molecule type" value="Genomic_DNA"/>
</dbReference>
<sequence length="438" mass="46968">MQTPVLSQVMGSTGPLVGYGDGAPAPTPTHSQYGAMVPPTPTTTMATITPPSTRIRTAIPSYQNYTIGTPSAAAQVGSGYPVFQPAGWALSFDPNLYTVDSSRAICPDPAYCYHSGTSPERPGSDGESTSDGGNAAPSWRIASDGGGLPAQDLAPVPGVPTPGGPPLSNHAGYGPPQAPLSYGYGNAYGPAPGQRHFGMPSTIKNTIRMIQPFYSDSASVDKARTFWNAFVRATEGLDDALRLNPSPDDITLKDDEAFEGMSAEVWGDLISSLCDAAQCYDAEMRYQYFLSGLRNKEWRAVLATTMVNSIPHAVAVLLFKNMHLPIDDDSEFAEEVATKPASESSMMQQMLTMMQQTQNLLVQQQQQHMARPPRSPRQSMAIAAAYDQPELPEQLNASPRAASRSAMPETPFRGDQTRTRYVHPGRASGLRQVPQPGV</sequence>
<dbReference type="AlphaFoldDB" id="A0A9W6XU53"/>
<protein>
    <submittedName>
        <fullName evidence="2">Unnamed protein product</fullName>
    </submittedName>
</protein>
<dbReference type="OrthoDB" id="119763at2759"/>
<feature type="compositionally biased region" description="Low complexity" evidence="1">
    <location>
        <begin position="397"/>
        <end position="406"/>
    </location>
</feature>
<feature type="region of interest" description="Disordered" evidence="1">
    <location>
        <begin position="116"/>
        <end position="175"/>
    </location>
</feature>
<accession>A0A9W6XU53</accession>